<evidence type="ECO:0000259" key="4">
    <source>
        <dbReference type="Pfam" id="PF00294"/>
    </source>
</evidence>
<dbReference type="EMBL" id="JAPWGL010000003">
    <property type="protein sequence ID" value="MCZ4223874.1"/>
    <property type="molecule type" value="Genomic_DNA"/>
</dbReference>
<keyword evidence="2" id="KW-0808">Transferase</keyword>
<organism evidence="5 6">
    <name type="scientific">Pedobacter rhodius</name>
    <dbReference type="NCBI Taxonomy" id="3004098"/>
    <lineage>
        <taxon>Bacteria</taxon>
        <taxon>Pseudomonadati</taxon>
        <taxon>Bacteroidota</taxon>
        <taxon>Sphingobacteriia</taxon>
        <taxon>Sphingobacteriales</taxon>
        <taxon>Sphingobacteriaceae</taxon>
        <taxon>Pedobacter</taxon>
    </lineage>
</organism>
<dbReference type="PANTHER" id="PTHR43320">
    <property type="entry name" value="SUGAR KINASE"/>
    <property type="match status" value="1"/>
</dbReference>
<evidence type="ECO:0000313" key="6">
    <source>
        <dbReference type="Proteomes" id="UP001144341"/>
    </source>
</evidence>
<keyword evidence="6" id="KW-1185">Reference proteome</keyword>
<keyword evidence="3 5" id="KW-0418">Kinase</keyword>
<evidence type="ECO:0000256" key="3">
    <source>
        <dbReference type="ARBA" id="ARBA00022777"/>
    </source>
</evidence>
<proteinExistence type="inferred from homology"/>
<dbReference type="InterPro" id="IPR011611">
    <property type="entry name" value="PfkB_dom"/>
</dbReference>
<evidence type="ECO:0000256" key="2">
    <source>
        <dbReference type="ARBA" id="ARBA00022679"/>
    </source>
</evidence>
<dbReference type="InterPro" id="IPR052700">
    <property type="entry name" value="Carb_kinase_PfkB-like"/>
</dbReference>
<dbReference type="GO" id="GO:0016301">
    <property type="term" value="F:kinase activity"/>
    <property type="evidence" value="ECO:0007669"/>
    <property type="project" value="UniProtKB-KW"/>
</dbReference>
<evidence type="ECO:0000256" key="1">
    <source>
        <dbReference type="ARBA" id="ARBA00010688"/>
    </source>
</evidence>
<dbReference type="SUPFAM" id="SSF53613">
    <property type="entry name" value="Ribokinase-like"/>
    <property type="match status" value="1"/>
</dbReference>
<protein>
    <submittedName>
        <fullName evidence="5">Sugar kinase</fullName>
    </submittedName>
</protein>
<sequence length="349" mass="38824">MSNPISSTFKKRKKVLSFGEILLRICPDMDGQWLQENKLPFYVGGAELNVATALALWDVPSSYLSAMPQNSVTEEIAGYLNKKNVDTSSMVYGGDRLGLYYLPKGKDLKNAGVIYDRANSSYADLKVGQIDWDEIFEGVSWFHFSAICPAINQSVANVCLEALKVASSKNITISLDLNYRAKLWKYGKDPIEILPELAEYCTLIMGNVWAANKMLGTALHDDLKPAEGYTKETLLQQAADTSKEILSLFSACKAVANTFRFDNGKGIKYYTTLYTNTHLTVSPEYISEEILDKVGSGDCFMAGLIYGFYNNFTEEETLNFATAAAYDKLYIPSDATTSTVTDIEKRIIR</sequence>
<evidence type="ECO:0000313" key="5">
    <source>
        <dbReference type="EMBL" id="MCZ4223874.1"/>
    </source>
</evidence>
<dbReference type="PANTHER" id="PTHR43320:SF2">
    <property type="entry name" value="2-DEHYDRO-3-DEOXYGLUCONOKINASE_2-DEHYDRO-3-DEOXYGALACTONOKINASE"/>
    <property type="match status" value="1"/>
</dbReference>
<name>A0ABT4KYE9_9SPHI</name>
<comment type="similarity">
    <text evidence="1">Belongs to the carbohydrate kinase PfkB family.</text>
</comment>
<comment type="caution">
    <text evidence="5">The sequence shown here is derived from an EMBL/GenBank/DDBJ whole genome shotgun (WGS) entry which is preliminary data.</text>
</comment>
<dbReference type="Gene3D" id="3.40.1190.20">
    <property type="match status" value="1"/>
</dbReference>
<gene>
    <name evidence="5" type="ORF">O0931_11235</name>
</gene>
<accession>A0ABT4KYE9</accession>
<reference evidence="5" key="1">
    <citation type="submission" date="2022-12" db="EMBL/GenBank/DDBJ databases">
        <title>Genome sequence of SJ11.</title>
        <authorList>
            <person name="Woo H."/>
        </authorList>
    </citation>
    <scope>NUCLEOTIDE SEQUENCE</scope>
    <source>
        <strain evidence="5">SJ11</strain>
    </source>
</reference>
<dbReference type="RefSeq" id="WP_269415671.1">
    <property type="nucleotide sequence ID" value="NZ_JAPWGL010000003.1"/>
</dbReference>
<dbReference type="CDD" id="cd01166">
    <property type="entry name" value="KdgK"/>
    <property type="match status" value="1"/>
</dbReference>
<dbReference type="InterPro" id="IPR029056">
    <property type="entry name" value="Ribokinase-like"/>
</dbReference>
<dbReference type="Pfam" id="PF00294">
    <property type="entry name" value="PfkB"/>
    <property type="match status" value="1"/>
</dbReference>
<dbReference type="Proteomes" id="UP001144341">
    <property type="component" value="Unassembled WGS sequence"/>
</dbReference>
<feature type="domain" description="Carbohydrate kinase PfkB" evidence="4">
    <location>
        <begin position="13"/>
        <end position="325"/>
    </location>
</feature>